<feature type="transmembrane region" description="Helical" evidence="1">
    <location>
        <begin position="188"/>
        <end position="207"/>
    </location>
</feature>
<feature type="transmembrane region" description="Helical" evidence="1">
    <location>
        <begin position="96"/>
        <end position="117"/>
    </location>
</feature>
<feature type="transmembrane region" description="Helical" evidence="1">
    <location>
        <begin position="162"/>
        <end position="181"/>
    </location>
</feature>
<reference evidence="3" key="1">
    <citation type="journal article" date="2019" name="Int. J. Syst. Evol. Microbiol.">
        <title>The Global Catalogue of Microorganisms (GCM) 10K type strain sequencing project: providing services to taxonomists for standard genome sequencing and annotation.</title>
        <authorList>
            <consortium name="The Broad Institute Genomics Platform"/>
            <consortium name="The Broad Institute Genome Sequencing Center for Infectious Disease"/>
            <person name="Wu L."/>
            <person name="Ma J."/>
        </authorList>
    </citation>
    <scope>NUCLEOTIDE SEQUENCE [LARGE SCALE GENOMIC DNA]</scope>
    <source>
        <strain evidence="3">KCTC 52344</strain>
    </source>
</reference>
<dbReference type="PANTHER" id="PTHR39419">
    <property type="entry name" value="SLL0814 PROTEIN"/>
    <property type="match status" value="1"/>
</dbReference>
<keyword evidence="1" id="KW-0472">Membrane</keyword>
<comment type="caution">
    <text evidence="2">The sequence shown here is derived from an EMBL/GenBank/DDBJ whole genome shotgun (WGS) entry which is preliminary data.</text>
</comment>
<protein>
    <submittedName>
        <fullName evidence="2">Carotenoid biosynthesis protein</fullName>
    </submittedName>
</protein>
<proteinExistence type="predicted"/>
<feature type="transmembrane region" description="Helical" evidence="1">
    <location>
        <begin position="56"/>
        <end position="76"/>
    </location>
</feature>
<evidence type="ECO:0000313" key="2">
    <source>
        <dbReference type="EMBL" id="MFD2522310.1"/>
    </source>
</evidence>
<keyword evidence="1" id="KW-0812">Transmembrane</keyword>
<feature type="transmembrane region" description="Helical" evidence="1">
    <location>
        <begin position="7"/>
        <end position="24"/>
    </location>
</feature>
<sequence length="208" mass="23725">MSNPIPYLVLLTAMYVAGMIGLNIPLTSQLFQWLTPFNLLASLGILLYFQKQWNRPFIIFCVIAFLTGYFVELAGVKTGMIFGQYQYETTLGFKVFDVPLMIGVNWLLLIYCVGSSLTSLAQPVYIKVILGALIMMLLDILVEPVAIRLNMWSWTTAVPPLQNYIAWFIVSAFLLTLFNVLKFRKDNPIALWLLILQIGFFGIQNFIY</sequence>
<organism evidence="2 3">
    <name type="scientific">Emticicia soli</name>
    <dbReference type="NCBI Taxonomy" id="2027878"/>
    <lineage>
        <taxon>Bacteria</taxon>
        <taxon>Pseudomonadati</taxon>
        <taxon>Bacteroidota</taxon>
        <taxon>Cytophagia</taxon>
        <taxon>Cytophagales</taxon>
        <taxon>Leadbetterellaceae</taxon>
        <taxon>Emticicia</taxon>
    </lineage>
</organism>
<dbReference type="PANTHER" id="PTHR39419:SF1">
    <property type="entry name" value="SLL0814 PROTEIN"/>
    <property type="match status" value="1"/>
</dbReference>
<feature type="transmembrane region" description="Helical" evidence="1">
    <location>
        <begin position="30"/>
        <end position="49"/>
    </location>
</feature>
<evidence type="ECO:0000313" key="3">
    <source>
        <dbReference type="Proteomes" id="UP001597510"/>
    </source>
</evidence>
<gene>
    <name evidence="2" type="ORF">ACFSR2_15545</name>
</gene>
<keyword evidence="1" id="KW-1133">Transmembrane helix</keyword>
<dbReference type="RefSeq" id="WP_340234478.1">
    <property type="nucleotide sequence ID" value="NZ_JBBEWC010000002.1"/>
</dbReference>
<dbReference type="InterPro" id="IPR007354">
    <property type="entry name" value="CruF-like"/>
</dbReference>
<dbReference type="Pfam" id="PF04240">
    <property type="entry name" value="Caroten_synth"/>
    <property type="match status" value="1"/>
</dbReference>
<dbReference type="EMBL" id="JBHULC010000018">
    <property type="protein sequence ID" value="MFD2522310.1"/>
    <property type="molecule type" value="Genomic_DNA"/>
</dbReference>
<evidence type="ECO:0000256" key="1">
    <source>
        <dbReference type="SAM" id="Phobius"/>
    </source>
</evidence>
<name>A0ABW5JBS1_9BACT</name>
<accession>A0ABW5JBS1</accession>
<dbReference type="Proteomes" id="UP001597510">
    <property type="component" value="Unassembled WGS sequence"/>
</dbReference>
<keyword evidence="3" id="KW-1185">Reference proteome</keyword>
<feature type="transmembrane region" description="Helical" evidence="1">
    <location>
        <begin position="124"/>
        <end position="142"/>
    </location>
</feature>